<accession>A0A383AI59</accession>
<dbReference type="EMBL" id="UINC01191919">
    <property type="protein sequence ID" value="SVE06798.1"/>
    <property type="molecule type" value="Genomic_DNA"/>
</dbReference>
<feature type="non-terminal residue" evidence="1">
    <location>
        <position position="199"/>
    </location>
</feature>
<sequence>MTKAHCISMALLTHNPLVGGSSPLGLTRLQLIDWVIGMQEKLISRKIKKTATVMFALLFCSIGWSMPSEFQAIYNAQLKQVDGQVMMTLKKEQDNLYSYEIITRPSGFWRVIIDGSIWEKSTFSLKNGVIQSKTYELTDTIRSKPRQSSATFDWDNLLLSGHYKDRKFELPLNNYVIDRVALQMAIIVNNQQGNNSSEY</sequence>
<organism evidence="1">
    <name type="scientific">marine metagenome</name>
    <dbReference type="NCBI Taxonomy" id="408172"/>
    <lineage>
        <taxon>unclassified sequences</taxon>
        <taxon>metagenomes</taxon>
        <taxon>ecological metagenomes</taxon>
    </lineage>
</organism>
<name>A0A383AI59_9ZZZZ</name>
<gene>
    <name evidence="1" type="ORF">METZ01_LOCUS459652</name>
</gene>
<reference evidence="1" key="1">
    <citation type="submission" date="2018-05" db="EMBL/GenBank/DDBJ databases">
        <authorList>
            <person name="Lanie J.A."/>
            <person name="Ng W.-L."/>
            <person name="Kazmierczak K.M."/>
            <person name="Andrzejewski T.M."/>
            <person name="Davidsen T.M."/>
            <person name="Wayne K.J."/>
            <person name="Tettelin H."/>
            <person name="Glass J.I."/>
            <person name="Rusch D."/>
            <person name="Podicherti R."/>
            <person name="Tsui H.-C.T."/>
            <person name="Winkler M.E."/>
        </authorList>
    </citation>
    <scope>NUCLEOTIDE SEQUENCE</scope>
</reference>
<evidence type="ECO:0000313" key="1">
    <source>
        <dbReference type="EMBL" id="SVE06798.1"/>
    </source>
</evidence>
<dbReference type="AlphaFoldDB" id="A0A383AI59"/>
<protein>
    <submittedName>
        <fullName evidence="1">Uncharacterized protein</fullName>
    </submittedName>
</protein>
<proteinExistence type="predicted"/>